<dbReference type="Proteomes" id="UP000253201">
    <property type="component" value="Unassembled WGS sequence"/>
</dbReference>
<name>A0ABX9FU98_9ENTR</name>
<sequence>MPENYDYAEPTRLLSTVRLSSYKSSFQPQNDAQLFGAYCWNLAVVSAFYPLLQMVEVCLRNTLNQVAAAKYQRHDQALWFSVIPAWQDHDFSGCEGKAEQVRKFCDNIKIATKSAKRNLEGKGITNPTPTLDQIISQSDFSTWEYLLDKHFYDGADKRFLWPHELTKAFRKLPRLSGSKNPMFHQRDIIRRRIEEVRAFRNRISHNEPAWRVGEVKNRQDVIAGLTEKLEKILELVFWISPKFRKYVADIGVESRVRQVLNIHELDRYMQLYKRQNIRQLRELSELLTFSNSQNLRCYFMLDDTPGILSPCTTSLLQ</sequence>
<evidence type="ECO:0000313" key="2">
    <source>
        <dbReference type="Proteomes" id="UP000253201"/>
    </source>
</evidence>
<organism evidence="1 2">
    <name type="scientific">Pseudocitrobacter faecalis</name>
    <dbReference type="NCBI Taxonomy" id="1398493"/>
    <lineage>
        <taxon>Bacteria</taxon>
        <taxon>Pseudomonadati</taxon>
        <taxon>Pseudomonadota</taxon>
        <taxon>Gammaproteobacteria</taxon>
        <taxon>Enterobacterales</taxon>
        <taxon>Enterobacteriaceae</taxon>
        <taxon>Pseudocitrobacter</taxon>
    </lineage>
</organism>
<dbReference type="RefSeq" id="WP_113858416.1">
    <property type="nucleotide sequence ID" value="NZ_QNRL01000006.1"/>
</dbReference>
<evidence type="ECO:0000313" key="1">
    <source>
        <dbReference type="EMBL" id="RBP10222.1"/>
    </source>
</evidence>
<gene>
    <name evidence="1" type="ORF">DFQ50_106290</name>
</gene>
<keyword evidence="2" id="KW-1185">Reference proteome</keyword>
<evidence type="ECO:0008006" key="3">
    <source>
        <dbReference type="Google" id="ProtNLM"/>
    </source>
</evidence>
<proteinExistence type="predicted"/>
<comment type="caution">
    <text evidence="1">The sequence shown here is derived from an EMBL/GenBank/DDBJ whole genome shotgun (WGS) entry which is preliminary data.</text>
</comment>
<accession>A0ABX9FU98</accession>
<protein>
    <recommendedName>
        <fullName evidence="3">Abi-like protein</fullName>
    </recommendedName>
</protein>
<dbReference type="EMBL" id="QNRL01000006">
    <property type="protein sequence ID" value="RBP10222.1"/>
    <property type="molecule type" value="Genomic_DNA"/>
</dbReference>
<reference evidence="1 2" key="1">
    <citation type="submission" date="2018-06" db="EMBL/GenBank/DDBJ databases">
        <title>Genomic Encyclopedia of Type Strains, Phase IV (KMG-IV): sequencing the most valuable type-strain genomes for metagenomic binning, comparative biology and taxonomic classification.</title>
        <authorList>
            <person name="Goeker M."/>
        </authorList>
    </citation>
    <scope>NUCLEOTIDE SEQUENCE [LARGE SCALE GENOMIC DNA]</scope>
    <source>
        <strain evidence="1 2">DSM 27453</strain>
    </source>
</reference>